<dbReference type="InterPro" id="IPR039421">
    <property type="entry name" value="Type_1_exporter"/>
</dbReference>
<dbReference type="SUPFAM" id="SSF90123">
    <property type="entry name" value="ABC transporter transmembrane region"/>
    <property type="match status" value="1"/>
</dbReference>
<keyword evidence="2" id="KW-0813">Transport</keyword>
<dbReference type="GO" id="GO:0140359">
    <property type="term" value="F:ABC-type transporter activity"/>
    <property type="evidence" value="ECO:0007669"/>
    <property type="project" value="InterPro"/>
</dbReference>
<keyword evidence="5" id="KW-0547">Nucleotide-binding</keyword>
<accession>A0A412BWR6</accession>
<dbReference type="FunFam" id="3.40.50.300:FF:000221">
    <property type="entry name" value="Multidrug ABC transporter ATP-binding protein"/>
    <property type="match status" value="1"/>
</dbReference>
<feature type="domain" description="ABC transporter" evidence="10">
    <location>
        <begin position="343"/>
        <end position="578"/>
    </location>
</feature>
<keyword evidence="3" id="KW-1003">Cell membrane</keyword>
<feature type="transmembrane region" description="Helical" evidence="9">
    <location>
        <begin position="255"/>
        <end position="274"/>
    </location>
</feature>
<dbReference type="InterPro" id="IPR003593">
    <property type="entry name" value="AAA+_ATPase"/>
</dbReference>
<feature type="transmembrane region" description="Helical" evidence="9">
    <location>
        <begin position="280"/>
        <end position="299"/>
    </location>
</feature>
<dbReference type="PROSITE" id="PS50893">
    <property type="entry name" value="ABC_TRANSPORTER_2"/>
    <property type="match status" value="1"/>
</dbReference>
<proteinExistence type="predicted"/>
<dbReference type="InterPro" id="IPR017871">
    <property type="entry name" value="ABC_transporter-like_CS"/>
</dbReference>
<dbReference type="SMART" id="SM00382">
    <property type="entry name" value="AAA"/>
    <property type="match status" value="1"/>
</dbReference>
<evidence type="ECO:0000256" key="2">
    <source>
        <dbReference type="ARBA" id="ARBA00022448"/>
    </source>
</evidence>
<sequence length="588" mass="64064">MKKEPKSEKPSFFKELGEYIRPYRGQFALSIIVSLLAVFCGLAVYGVVGVLCGEIFEGDRSFVQLLLIIGVAGLCKILNAVFLNLSTYISHKAAFKTLRDIRLALSGKLMRLPLGYFERKGSGRLKTVLVDRVEEVEKTLAHFLPEMTANLCIPIGLIIWMFSIDFRLALCVLLWIIIGLAASSGMMKDYDKKFAGQIAAGKSMNQAVVEYVGGIEVIKTFNQAESSYEKYANAVKHHASYPVDWMKSTQIYASLSYSIAPVSIFGVLIFGLIFYGNGTLAPSVLFLFMIISLGVFGPISKASSYMDQLSSMNVVAGEIKDILDAPELERAEIATADVSSFDIGMDRITFSYENSEKPAVKDVSITIPQNTMLALVGPSGSGKSTIAKLLAGYWDADDGTITIGGTPIKELSIEQLNSLIAYVDQDTYLFDMNIMENIRIAKPTATDEDVIDVCRKTGCHDFISKLPGGYHTQAGVAGNRLSGGEKQRIAIARAMMKNAPIMILDEATASSDPENEVAIQEALAAASKSKTLIVVAHRLQTIINANQIAFVEDGQILCSGTHETMLKNCAGYKRLWDISNIGGEDTSC</sequence>
<evidence type="ECO:0000256" key="7">
    <source>
        <dbReference type="ARBA" id="ARBA00022989"/>
    </source>
</evidence>
<dbReference type="AlphaFoldDB" id="A0A412BWR6"/>
<dbReference type="GO" id="GO:0005886">
    <property type="term" value="C:plasma membrane"/>
    <property type="evidence" value="ECO:0007669"/>
    <property type="project" value="UniProtKB-SubCell"/>
</dbReference>
<dbReference type="GO" id="GO:0016887">
    <property type="term" value="F:ATP hydrolysis activity"/>
    <property type="evidence" value="ECO:0007669"/>
    <property type="project" value="InterPro"/>
</dbReference>
<dbReference type="PROSITE" id="PS50929">
    <property type="entry name" value="ABC_TM1F"/>
    <property type="match status" value="1"/>
</dbReference>
<evidence type="ECO:0000259" key="10">
    <source>
        <dbReference type="PROSITE" id="PS50893"/>
    </source>
</evidence>
<evidence type="ECO:0000313" key="12">
    <source>
        <dbReference type="EMBL" id="RGQ65151.1"/>
    </source>
</evidence>
<evidence type="ECO:0000256" key="8">
    <source>
        <dbReference type="ARBA" id="ARBA00023136"/>
    </source>
</evidence>
<feature type="transmembrane region" description="Helical" evidence="9">
    <location>
        <begin position="140"/>
        <end position="160"/>
    </location>
</feature>
<dbReference type="InterPro" id="IPR027417">
    <property type="entry name" value="P-loop_NTPase"/>
</dbReference>
<dbReference type="GO" id="GO:0034040">
    <property type="term" value="F:ATPase-coupled lipid transmembrane transporter activity"/>
    <property type="evidence" value="ECO:0007669"/>
    <property type="project" value="TreeGrafter"/>
</dbReference>
<feature type="transmembrane region" description="Helical" evidence="9">
    <location>
        <begin position="27"/>
        <end position="56"/>
    </location>
</feature>
<dbReference type="SUPFAM" id="SSF52540">
    <property type="entry name" value="P-loop containing nucleoside triphosphate hydrolases"/>
    <property type="match status" value="1"/>
</dbReference>
<reference evidence="12 13" key="1">
    <citation type="submission" date="2018-08" db="EMBL/GenBank/DDBJ databases">
        <title>A genome reference for cultivated species of the human gut microbiota.</title>
        <authorList>
            <person name="Zou Y."/>
            <person name="Xue W."/>
            <person name="Luo G."/>
        </authorList>
    </citation>
    <scope>NUCLEOTIDE SEQUENCE [LARGE SCALE GENOMIC DNA]</scope>
    <source>
        <strain evidence="12 13">AF27-4BH</strain>
    </source>
</reference>
<dbReference type="InterPro" id="IPR011527">
    <property type="entry name" value="ABC1_TM_dom"/>
</dbReference>
<name>A0A412BWR6_MEDGN</name>
<evidence type="ECO:0000256" key="4">
    <source>
        <dbReference type="ARBA" id="ARBA00022692"/>
    </source>
</evidence>
<dbReference type="Pfam" id="PF00005">
    <property type="entry name" value="ABC_tran"/>
    <property type="match status" value="1"/>
</dbReference>
<evidence type="ECO:0000313" key="13">
    <source>
        <dbReference type="Proteomes" id="UP000286137"/>
    </source>
</evidence>
<feature type="domain" description="ABC transmembrane type-1" evidence="11">
    <location>
        <begin position="28"/>
        <end position="311"/>
    </location>
</feature>
<gene>
    <name evidence="12" type="ORF">DWY88_12405</name>
</gene>
<protein>
    <submittedName>
        <fullName evidence="12">ABC transporter ATP-binding protein</fullName>
    </submittedName>
</protein>
<dbReference type="GO" id="GO:0005524">
    <property type="term" value="F:ATP binding"/>
    <property type="evidence" value="ECO:0007669"/>
    <property type="project" value="UniProtKB-KW"/>
</dbReference>
<dbReference type="EMBL" id="QRTJ01000027">
    <property type="protein sequence ID" value="RGQ65151.1"/>
    <property type="molecule type" value="Genomic_DNA"/>
</dbReference>
<keyword evidence="4 9" id="KW-0812">Transmembrane</keyword>
<dbReference type="PANTHER" id="PTHR24221:SF397">
    <property type="entry name" value="ABC TRANSPORTER, ATP-BINDING TRANSMEMBRANE PROTEIN"/>
    <property type="match status" value="1"/>
</dbReference>
<feature type="transmembrane region" description="Helical" evidence="9">
    <location>
        <begin position="166"/>
        <end position="183"/>
    </location>
</feature>
<dbReference type="PANTHER" id="PTHR24221">
    <property type="entry name" value="ATP-BINDING CASSETTE SUB-FAMILY B"/>
    <property type="match status" value="1"/>
</dbReference>
<evidence type="ECO:0000256" key="1">
    <source>
        <dbReference type="ARBA" id="ARBA00004651"/>
    </source>
</evidence>
<dbReference type="Gene3D" id="3.40.50.300">
    <property type="entry name" value="P-loop containing nucleotide triphosphate hydrolases"/>
    <property type="match status" value="1"/>
</dbReference>
<evidence type="ECO:0000259" key="11">
    <source>
        <dbReference type="PROSITE" id="PS50929"/>
    </source>
</evidence>
<comment type="subcellular location">
    <subcellularLocation>
        <location evidence="1">Cell membrane</location>
        <topology evidence="1">Multi-pass membrane protein</topology>
    </subcellularLocation>
</comment>
<feature type="transmembrane region" description="Helical" evidence="9">
    <location>
        <begin position="62"/>
        <end position="83"/>
    </location>
</feature>
<evidence type="ECO:0000256" key="5">
    <source>
        <dbReference type="ARBA" id="ARBA00022741"/>
    </source>
</evidence>
<dbReference type="Pfam" id="PF00664">
    <property type="entry name" value="ABC_membrane"/>
    <property type="match status" value="1"/>
</dbReference>
<keyword evidence="7 9" id="KW-1133">Transmembrane helix</keyword>
<dbReference type="InterPro" id="IPR036640">
    <property type="entry name" value="ABC1_TM_sf"/>
</dbReference>
<evidence type="ECO:0000256" key="3">
    <source>
        <dbReference type="ARBA" id="ARBA00022475"/>
    </source>
</evidence>
<comment type="caution">
    <text evidence="12">The sequence shown here is derived from an EMBL/GenBank/DDBJ whole genome shotgun (WGS) entry which is preliminary data.</text>
</comment>
<dbReference type="PROSITE" id="PS00211">
    <property type="entry name" value="ABC_TRANSPORTER_1"/>
    <property type="match status" value="1"/>
</dbReference>
<evidence type="ECO:0000256" key="9">
    <source>
        <dbReference type="SAM" id="Phobius"/>
    </source>
</evidence>
<dbReference type="Gene3D" id="1.20.1560.10">
    <property type="entry name" value="ABC transporter type 1, transmembrane domain"/>
    <property type="match status" value="1"/>
</dbReference>
<evidence type="ECO:0000256" key="6">
    <source>
        <dbReference type="ARBA" id="ARBA00022840"/>
    </source>
</evidence>
<keyword evidence="8 9" id="KW-0472">Membrane</keyword>
<dbReference type="Proteomes" id="UP000286137">
    <property type="component" value="Unassembled WGS sequence"/>
</dbReference>
<keyword evidence="6 12" id="KW-0067">ATP-binding</keyword>
<dbReference type="InterPro" id="IPR003439">
    <property type="entry name" value="ABC_transporter-like_ATP-bd"/>
</dbReference>
<organism evidence="12 13">
    <name type="scientific">Mediterraneibacter gnavus</name>
    <name type="common">Ruminococcus gnavus</name>
    <dbReference type="NCBI Taxonomy" id="33038"/>
    <lineage>
        <taxon>Bacteria</taxon>
        <taxon>Bacillati</taxon>
        <taxon>Bacillota</taxon>
        <taxon>Clostridia</taxon>
        <taxon>Lachnospirales</taxon>
        <taxon>Lachnospiraceae</taxon>
        <taxon>Mediterraneibacter</taxon>
    </lineage>
</organism>
<dbReference type="RefSeq" id="WP_118014035.1">
    <property type="nucleotide sequence ID" value="NZ_QRTJ01000027.1"/>
</dbReference>